<dbReference type="InterPro" id="IPR000092">
    <property type="entry name" value="Polyprenyl_synt"/>
</dbReference>
<sequence length="324" mass="36963">MSEPLHPIRSLISEDLINFEKLFNDAIQSRNKLMNLVMNYIIKRKGKQMRPLFVYLSAAVFGKINPSTHRGAVLIELLHNATLIHDDVVDEANYRRGFLTLNSIWQNKVSVLVGDYLLAKGLLLSIDNNDFALLKIVSQAVQEMSEGELLQLEKSKKLNITENIYFQIIRQKTAILIASCCAIGAHTAGSSEEHVRKAKLFGEKIGIAFQLKDDLLDFSRSHTGKPTGIDLQSKNLSLPLIHSLDKADAFTRLRMYNLIRKKNKTHRQITQLIEFSERMGGIQYTEKKMKEFLNEAKEILNSFRPSLYRDALDKLIANVTTRTY</sequence>
<evidence type="ECO:0000256" key="1">
    <source>
        <dbReference type="ARBA" id="ARBA00001946"/>
    </source>
</evidence>
<dbReference type="InterPro" id="IPR008949">
    <property type="entry name" value="Isoprenoid_synthase_dom_sf"/>
</dbReference>
<dbReference type="AlphaFoldDB" id="A0A8X8IF71"/>
<evidence type="ECO:0000256" key="3">
    <source>
        <dbReference type="ARBA" id="ARBA00022679"/>
    </source>
</evidence>
<keyword evidence="5" id="KW-0460">Magnesium</keyword>
<proteinExistence type="inferred from homology"/>
<evidence type="ECO:0000256" key="2">
    <source>
        <dbReference type="ARBA" id="ARBA00006706"/>
    </source>
</evidence>
<protein>
    <submittedName>
        <fullName evidence="7">Octaprenyl-diphosphate synthase</fullName>
    </submittedName>
</protein>
<evidence type="ECO:0000256" key="5">
    <source>
        <dbReference type="ARBA" id="ARBA00022842"/>
    </source>
</evidence>
<keyword evidence="8" id="KW-1185">Reference proteome</keyword>
<dbReference type="CDD" id="cd00685">
    <property type="entry name" value="Trans_IPPS_HT"/>
    <property type="match status" value="1"/>
</dbReference>
<name>A0A8X8IF71_9BACT</name>
<organism evidence="7 8">
    <name type="scientific">Hydrobacter penzbergensis</name>
    <dbReference type="NCBI Taxonomy" id="1235997"/>
    <lineage>
        <taxon>Bacteria</taxon>
        <taxon>Pseudomonadati</taxon>
        <taxon>Bacteroidota</taxon>
        <taxon>Chitinophagia</taxon>
        <taxon>Chitinophagales</taxon>
        <taxon>Chitinophagaceae</taxon>
        <taxon>Hydrobacter</taxon>
    </lineage>
</organism>
<accession>A0A8X8IF71</accession>
<evidence type="ECO:0000313" key="8">
    <source>
        <dbReference type="Proteomes" id="UP000198711"/>
    </source>
</evidence>
<comment type="caution">
    <text evidence="7">The sequence shown here is derived from an EMBL/GenBank/DDBJ whole genome shotgun (WGS) entry which is preliminary data.</text>
</comment>
<keyword evidence="3 6" id="KW-0808">Transferase</keyword>
<dbReference type="Proteomes" id="UP000198711">
    <property type="component" value="Unassembled WGS sequence"/>
</dbReference>
<gene>
    <name evidence="7" type="ORF">SAMN05444410_10813</name>
</gene>
<dbReference type="SUPFAM" id="SSF48576">
    <property type="entry name" value="Terpenoid synthases"/>
    <property type="match status" value="1"/>
</dbReference>
<dbReference type="Gene3D" id="1.10.600.10">
    <property type="entry name" value="Farnesyl Diphosphate Synthase"/>
    <property type="match status" value="1"/>
</dbReference>
<dbReference type="SFLD" id="SFLDS00005">
    <property type="entry name" value="Isoprenoid_Synthase_Type_I"/>
    <property type="match status" value="1"/>
</dbReference>
<dbReference type="GO" id="GO:0046872">
    <property type="term" value="F:metal ion binding"/>
    <property type="evidence" value="ECO:0007669"/>
    <property type="project" value="UniProtKB-KW"/>
</dbReference>
<dbReference type="PANTHER" id="PTHR12001">
    <property type="entry name" value="GERANYLGERANYL PYROPHOSPHATE SYNTHASE"/>
    <property type="match status" value="1"/>
</dbReference>
<keyword evidence="4" id="KW-0479">Metal-binding</keyword>
<evidence type="ECO:0000256" key="4">
    <source>
        <dbReference type="ARBA" id="ARBA00022723"/>
    </source>
</evidence>
<dbReference type="InterPro" id="IPR033749">
    <property type="entry name" value="Polyprenyl_synt_CS"/>
</dbReference>
<dbReference type="PANTHER" id="PTHR12001:SF69">
    <property type="entry name" value="ALL TRANS-POLYPRENYL-DIPHOSPHATE SYNTHASE PDSS1"/>
    <property type="match status" value="1"/>
</dbReference>
<dbReference type="GO" id="GO:0008299">
    <property type="term" value="P:isoprenoid biosynthetic process"/>
    <property type="evidence" value="ECO:0007669"/>
    <property type="project" value="InterPro"/>
</dbReference>
<evidence type="ECO:0000256" key="6">
    <source>
        <dbReference type="RuleBase" id="RU004466"/>
    </source>
</evidence>
<dbReference type="GO" id="GO:0004659">
    <property type="term" value="F:prenyltransferase activity"/>
    <property type="evidence" value="ECO:0007669"/>
    <property type="project" value="InterPro"/>
</dbReference>
<reference evidence="7 8" key="1">
    <citation type="submission" date="2016-10" db="EMBL/GenBank/DDBJ databases">
        <authorList>
            <person name="Varghese N."/>
            <person name="Submissions S."/>
        </authorList>
    </citation>
    <scope>NUCLEOTIDE SEQUENCE [LARGE SCALE GENOMIC DNA]</scope>
    <source>
        <strain evidence="7 8">DSM 25353</strain>
    </source>
</reference>
<evidence type="ECO:0000313" key="7">
    <source>
        <dbReference type="EMBL" id="SDX00475.1"/>
    </source>
</evidence>
<comment type="similarity">
    <text evidence="2 6">Belongs to the FPP/GGPP synthase family.</text>
</comment>
<comment type="cofactor">
    <cofactor evidence="1">
        <name>Mg(2+)</name>
        <dbReference type="ChEBI" id="CHEBI:18420"/>
    </cofactor>
</comment>
<dbReference type="Pfam" id="PF00348">
    <property type="entry name" value="polyprenyl_synt"/>
    <property type="match status" value="1"/>
</dbReference>
<dbReference type="PROSITE" id="PS00723">
    <property type="entry name" value="POLYPRENYL_SYNTHASE_1"/>
    <property type="match status" value="1"/>
</dbReference>
<dbReference type="PROSITE" id="PS00444">
    <property type="entry name" value="POLYPRENYL_SYNTHASE_2"/>
    <property type="match status" value="1"/>
</dbReference>
<dbReference type="RefSeq" id="WP_092723848.1">
    <property type="nucleotide sequence ID" value="NZ_FNNO01000008.1"/>
</dbReference>
<dbReference type="EMBL" id="FNNO01000008">
    <property type="protein sequence ID" value="SDX00475.1"/>
    <property type="molecule type" value="Genomic_DNA"/>
</dbReference>